<dbReference type="InterPro" id="IPR036390">
    <property type="entry name" value="WH_DNA-bd_sf"/>
</dbReference>
<dbReference type="Pfam" id="PF00480">
    <property type="entry name" value="ROK"/>
    <property type="match status" value="1"/>
</dbReference>
<keyword evidence="4" id="KW-1185">Reference proteome</keyword>
<dbReference type="Gene3D" id="3.30.420.40">
    <property type="match status" value="2"/>
</dbReference>
<dbReference type="InterPro" id="IPR043129">
    <property type="entry name" value="ATPase_NBD"/>
</dbReference>
<accession>A0AA41XHG3</accession>
<dbReference type="PANTHER" id="PTHR18964">
    <property type="entry name" value="ROK (REPRESSOR, ORF, KINASE) FAMILY"/>
    <property type="match status" value="1"/>
</dbReference>
<gene>
    <name evidence="3" type="ORF">N1028_03840</name>
</gene>
<dbReference type="Gene3D" id="1.10.10.10">
    <property type="entry name" value="Winged helix-like DNA-binding domain superfamily/Winged helix DNA-binding domain"/>
    <property type="match status" value="1"/>
</dbReference>
<dbReference type="Proteomes" id="UP001165587">
    <property type="component" value="Unassembled WGS sequence"/>
</dbReference>
<dbReference type="SUPFAM" id="SSF53067">
    <property type="entry name" value="Actin-like ATPase domain"/>
    <property type="match status" value="1"/>
</dbReference>
<comment type="caution">
    <text evidence="3">The sequence shown here is derived from an EMBL/GenBank/DDBJ whole genome shotgun (WGS) entry which is preliminary data.</text>
</comment>
<name>A0AA41XHG3_9MICO</name>
<evidence type="ECO:0000313" key="4">
    <source>
        <dbReference type="Proteomes" id="UP001165587"/>
    </source>
</evidence>
<dbReference type="RefSeq" id="WP_259525498.1">
    <property type="nucleotide sequence ID" value="NZ_JANLCK010000002.1"/>
</dbReference>
<evidence type="ECO:0000256" key="1">
    <source>
        <dbReference type="ARBA" id="ARBA00006479"/>
    </source>
</evidence>
<dbReference type="AlphaFoldDB" id="A0AA41XHG3"/>
<evidence type="ECO:0000313" key="3">
    <source>
        <dbReference type="EMBL" id="MCS5725021.1"/>
    </source>
</evidence>
<dbReference type="EMBL" id="JANLCK010000002">
    <property type="protein sequence ID" value="MCS5725021.1"/>
    <property type="molecule type" value="Genomic_DNA"/>
</dbReference>
<feature type="region of interest" description="Disordered" evidence="2">
    <location>
        <begin position="1"/>
        <end position="26"/>
    </location>
</feature>
<dbReference type="SUPFAM" id="SSF46785">
    <property type="entry name" value="Winged helix' DNA-binding domain"/>
    <property type="match status" value="1"/>
</dbReference>
<dbReference type="PANTHER" id="PTHR18964:SF149">
    <property type="entry name" value="BIFUNCTIONAL UDP-N-ACETYLGLUCOSAMINE 2-EPIMERASE_N-ACETYLMANNOSAMINE KINASE"/>
    <property type="match status" value="1"/>
</dbReference>
<evidence type="ECO:0000256" key="2">
    <source>
        <dbReference type="SAM" id="MobiDB-lite"/>
    </source>
</evidence>
<reference evidence="3" key="1">
    <citation type="submission" date="2022-08" db="EMBL/GenBank/DDBJ databases">
        <authorList>
            <person name="Deng Y."/>
            <person name="Han X.-F."/>
            <person name="Zhang Y.-Q."/>
        </authorList>
    </citation>
    <scope>NUCLEOTIDE SEQUENCE</scope>
    <source>
        <strain evidence="3">CPCC 203407</strain>
    </source>
</reference>
<dbReference type="InterPro" id="IPR036388">
    <property type="entry name" value="WH-like_DNA-bd_sf"/>
</dbReference>
<protein>
    <submittedName>
        <fullName evidence="3">ROK family protein</fullName>
    </submittedName>
</protein>
<sequence>MSTVGSSRPAPSRPLVAGVGNSNDQTRRHNLSTILTTLHHGGAQTRADLTRKLGLNRSTIAALVGELVDLDLAYETARTEHGTVGRPSPYVHPNDRIAALAVNPDTDAIIIGLVGLGGVVHKRIRYETDGLPSVRETVNIVKAVVDGMRGELESTFRIAGIGIAVPGLVRVDTGVVALAPHLDWHDEPLAELLSEALGYPAVAANDANVGVIAESIYGAGRGVSDLVYVNGSPSGIGGGVLVGGVPLRGASGYGAELGHTLVNPGGLLCHCGRSGCLETEVQLNRILAVIGRETIDADELDQVLTTSTDPALETEIRRQIDVLCLGLANFISVFNPERVLLGGFLGSLMAAHPERIQQGVRDASFGELAAGLTLERAQLRSRLLIVGAAEFAFEELLADPAGTAPALTA</sequence>
<comment type="similarity">
    <text evidence="1">Belongs to the ROK (NagC/XylR) family.</text>
</comment>
<proteinExistence type="inferred from homology"/>
<dbReference type="InterPro" id="IPR000600">
    <property type="entry name" value="ROK"/>
</dbReference>
<organism evidence="3 4">
    <name type="scientific">Herbiconiux oxytropis</name>
    <dbReference type="NCBI Taxonomy" id="2970915"/>
    <lineage>
        <taxon>Bacteria</taxon>
        <taxon>Bacillati</taxon>
        <taxon>Actinomycetota</taxon>
        <taxon>Actinomycetes</taxon>
        <taxon>Micrococcales</taxon>
        <taxon>Microbacteriaceae</taxon>
        <taxon>Herbiconiux</taxon>
    </lineage>
</organism>